<sequence>MTYDMYGQVPVPGMFYVAAYGQEHGPYPVQALAGMANSGALRADTMIRDVNGGNYFPAGQMPGLFSTRDWTVALVLSIVLGTLGVDRFYLGQIGLGFLKLITMGGFGVWALIDIILIATRKLPDAEGRALR</sequence>
<gene>
    <name evidence="8" type="ORF">BW733_07180</name>
</gene>
<dbReference type="PANTHER" id="PTHR21016:SF25">
    <property type="entry name" value="TM2 DOMAIN-CONTAINING PROTEIN DDB_G0277895-RELATED"/>
    <property type="match status" value="1"/>
</dbReference>
<name>A0A1Q2CX34_9ACTN</name>
<dbReference type="Pfam" id="PF14237">
    <property type="entry name" value="GYF_2"/>
    <property type="match status" value="1"/>
</dbReference>
<dbReference type="RefSeq" id="WP_077349190.1">
    <property type="nucleotide sequence ID" value="NZ_CP019607.1"/>
</dbReference>
<evidence type="ECO:0000313" key="8">
    <source>
        <dbReference type="EMBL" id="AQP50644.1"/>
    </source>
</evidence>
<keyword evidence="3 5" id="KW-1133">Transmembrane helix</keyword>
<evidence type="ECO:0000256" key="3">
    <source>
        <dbReference type="ARBA" id="ARBA00022989"/>
    </source>
</evidence>
<evidence type="ECO:0000313" key="9">
    <source>
        <dbReference type="Proteomes" id="UP000188235"/>
    </source>
</evidence>
<keyword evidence="9" id="KW-1185">Reference proteome</keyword>
<accession>A0A1Q2CX34</accession>
<dbReference type="EMBL" id="CP019607">
    <property type="protein sequence ID" value="AQP50644.1"/>
    <property type="molecule type" value="Genomic_DNA"/>
</dbReference>
<evidence type="ECO:0000256" key="4">
    <source>
        <dbReference type="ARBA" id="ARBA00023136"/>
    </source>
</evidence>
<comment type="subcellular location">
    <subcellularLocation>
        <location evidence="1">Membrane</location>
        <topology evidence="1">Multi-pass membrane protein</topology>
    </subcellularLocation>
</comment>
<keyword evidence="4 5" id="KW-0472">Membrane</keyword>
<feature type="transmembrane region" description="Helical" evidence="5">
    <location>
        <begin position="96"/>
        <end position="118"/>
    </location>
</feature>
<dbReference type="GO" id="GO:0016020">
    <property type="term" value="C:membrane"/>
    <property type="evidence" value="ECO:0007669"/>
    <property type="project" value="UniProtKB-SubCell"/>
</dbReference>
<evidence type="ECO:0000259" key="6">
    <source>
        <dbReference type="Pfam" id="PF05154"/>
    </source>
</evidence>
<dbReference type="Pfam" id="PF05154">
    <property type="entry name" value="TM2"/>
    <property type="match status" value="1"/>
</dbReference>
<feature type="domain" description="TM2" evidence="6">
    <location>
        <begin position="68"/>
        <end position="115"/>
    </location>
</feature>
<evidence type="ECO:0000259" key="7">
    <source>
        <dbReference type="Pfam" id="PF14237"/>
    </source>
</evidence>
<feature type="transmembrane region" description="Helical" evidence="5">
    <location>
        <begin position="70"/>
        <end position="90"/>
    </location>
</feature>
<evidence type="ECO:0000256" key="2">
    <source>
        <dbReference type="ARBA" id="ARBA00022692"/>
    </source>
</evidence>
<dbReference type="AlphaFoldDB" id="A0A1Q2CX34"/>
<evidence type="ECO:0000256" key="1">
    <source>
        <dbReference type="ARBA" id="ARBA00004141"/>
    </source>
</evidence>
<reference evidence="8 9" key="1">
    <citation type="journal article" date="2008" name="Int. J. Syst. Evol. Microbiol.">
        <title>Tessaracoccus flavescens sp. nov., isolated from marine sediment.</title>
        <authorList>
            <person name="Lee D.W."/>
            <person name="Lee S.D."/>
        </authorList>
    </citation>
    <scope>NUCLEOTIDE SEQUENCE [LARGE SCALE GENOMIC DNA]</scope>
    <source>
        <strain evidence="8 9">SST-39T</strain>
    </source>
</reference>
<dbReference type="Proteomes" id="UP000188235">
    <property type="component" value="Chromosome"/>
</dbReference>
<dbReference type="STRING" id="399497.BW733_07180"/>
<feature type="domain" description="GYF" evidence="7">
    <location>
        <begin position="16"/>
        <end position="64"/>
    </location>
</feature>
<dbReference type="InterPro" id="IPR007829">
    <property type="entry name" value="TM2"/>
</dbReference>
<dbReference type="InterPro" id="IPR050932">
    <property type="entry name" value="TM2D1-3-like"/>
</dbReference>
<dbReference type="KEGG" id="tfa:BW733_07180"/>
<dbReference type="InterPro" id="IPR025640">
    <property type="entry name" value="GYF_2"/>
</dbReference>
<organism evidence="8 9">
    <name type="scientific">Tessaracoccus flavescens</name>
    <dbReference type="NCBI Taxonomy" id="399497"/>
    <lineage>
        <taxon>Bacteria</taxon>
        <taxon>Bacillati</taxon>
        <taxon>Actinomycetota</taxon>
        <taxon>Actinomycetes</taxon>
        <taxon>Propionibacteriales</taxon>
        <taxon>Propionibacteriaceae</taxon>
        <taxon>Tessaracoccus</taxon>
    </lineage>
</organism>
<proteinExistence type="predicted"/>
<evidence type="ECO:0008006" key="10">
    <source>
        <dbReference type="Google" id="ProtNLM"/>
    </source>
</evidence>
<dbReference type="PANTHER" id="PTHR21016">
    <property type="entry name" value="BETA-AMYLOID BINDING PROTEIN-RELATED"/>
    <property type="match status" value="1"/>
</dbReference>
<evidence type="ECO:0000256" key="5">
    <source>
        <dbReference type="SAM" id="Phobius"/>
    </source>
</evidence>
<keyword evidence="2 5" id="KW-0812">Transmembrane</keyword>
<protein>
    <recommendedName>
        <fullName evidence="10">TM2 domain-containing protein</fullName>
    </recommendedName>
</protein>